<keyword evidence="4 7" id="KW-0418">Kinase</keyword>
<feature type="binding site" evidence="7">
    <location>
        <position position="62"/>
    </location>
    <ligand>
        <name>substrate</name>
    </ligand>
</feature>
<proteinExistence type="inferred from homology"/>
<evidence type="ECO:0000256" key="5">
    <source>
        <dbReference type="ARBA" id="ARBA00022840"/>
    </source>
</evidence>
<keyword evidence="7" id="KW-0479">Metal-binding</keyword>
<comment type="catalytic activity">
    <reaction evidence="7">
        <text>shikimate + ATP = 3-phosphoshikimate + ADP + H(+)</text>
        <dbReference type="Rhea" id="RHEA:13121"/>
        <dbReference type="ChEBI" id="CHEBI:15378"/>
        <dbReference type="ChEBI" id="CHEBI:30616"/>
        <dbReference type="ChEBI" id="CHEBI:36208"/>
        <dbReference type="ChEBI" id="CHEBI:145989"/>
        <dbReference type="ChEBI" id="CHEBI:456216"/>
        <dbReference type="EC" id="2.7.1.71"/>
    </reaction>
</comment>
<keyword evidence="6 7" id="KW-0057">Aromatic amino acid biosynthesis</keyword>
<dbReference type="GO" id="GO:0005524">
    <property type="term" value="F:ATP binding"/>
    <property type="evidence" value="ECO:0007669"/>
    <property type="project" value="UniProtKB-UniRule"/>
</dbReference>
<dbReference type="Pfam" id="PF01202">
    <property type="entry name" value="SKI"/>
    <property type="match status" value="1"/>
</dbReference>
<evidence type="ECO:0000313" key="9">
    <source>
        <dbReference type="Proteomes" id="UP000243205"/>
    </source>
</evidence>
<dbReference type="UniPathway" id="UPA00053">
    <property type="reaction ID" value="UER00088"/>
</dbReference>
<dbReference type="InterPro" id="IPR031322">
    <property type="entry name" value="Shikimate/glucono_kinase"/>
</dbReference>
<dbReference type="AlphaFoldDB" id="A0A1G7A642"/>
<feature type="binding site" evidence="7">
    <location>
        <position position="138"/>
    </location>
    <ligand>
        <name>substrate</name>
    </ligand>
</feature>
<dbReference type="GO" id="GO:0004765">
    <property type="term" value="F:shikimate kinase activity"/>
    <property type="evidence" value="ECO:0007669"/>
    <property type="project" value="UniProtKB-UniRule"/>
</dbReference>
<dbReference type="PANTHER" id="PTHR21087:SF16">
    <property type="entry name" value="SHIKIMATE KINASE 1, CHLOROPLASTIC"/>
    <property type="match status" value="1"/>
</dbReference>
<dbReference type="GO" id="GO:0009073">
    <property type="term" value="P:aromatic amino acid family biosynthetic process"/>
    <property type="evidence" value="ECO:0007669"/>
    <property type="project" value="UniProtKB-KW"/>
</dbReference>
<gene>
    <name evidence="7" type="primary">aroK</name>
    <name evidence="8" type="ORF">SAMN05661003_103258</name>
</gene>
<keyword evidence="3 7" id="KW-0547">Nucleotide-binding</keyword>
<evidence type="ECO:0000256" key="7">
    <source>
        <dbReference type="HAMAP-Rule" id="MF_00109"/>
    </source>
</evidence>
<evidence type="ECO:0000256" key="2">
    <source>
        <dbReference type="ARBA" id="ARBA00022679"/>
    </source>
</evidence>
<feature type="binding site" evidence="7">
    <location>
        <position position="121"/>
    </location>
    <ligand>
        <name>ATP</name>
        <dbReference type="ChEBI" id="CHEBI:30616"/>
    </ligand>
</feature>
<keyword evidence="9" id="KW-1185">Reference proteome</keyword>
<feature type="binding site" evidence="7">
    <location>
        <position position="83"/>
    </location>
    <ligand>
        <name>substrate</name>
    </ligand>
</feature>
<sequence>MMPADLGNLTLIGMPGAGKSTLGVVLAKRLSLGFVDTDVLIQVNRGKALQQILDEAGYLELRRIEEEEILRLQVERHVIATGGSAVYSAAAMAHLQRLSTIVFLDVAFDEICRRIHNFDSRGIACAPGQSFADLYQERLLLYRRYAEITIDANRGGQEELAERIADQLLA</sequence>
<dbReference type="EMBL" id="FNAQ01000003">
    <property type="protein sequence ID" value="SDE09525.1"/>
    <property type="molecule type" value="Genomic_DNA"/>
</dbReference>
<keyword evidence="7" id="KW-0963">Cytoplasm</keyword>
<feature type="binding site" evidence="7">
    <location>
        <position position="20"/>
    </location>
    <ligand>
        <name>Mg(2+)</name>
        <dbReference type="ChEBI" id="CHEBI:18420"/>
    </ligand>
</feature>
<keyword evidence="7" id="KW-0460">Magnesium</keyword>
<comment type="cofactor">
    <cofactor evidence="7">
        <name>Mg(2+)</name>
        <dbReference type="ChEBI" id="CHEBI:18420"/>
    </cofactor>
    <text evidence="7">Binds 1 Mg(2+) ion per subunit.</text>
</comment>
<comment type="subunit">
    <text evidence="7">Monomer.</text>
</comment>
<feature type="binding site" evidence="7">
    <location>
        <position position="38"/>
    </location>
    <ligand>
        <name>substrate</name>
    </ligand>
</feature>
<comment type="similarity">
    <text evidence="7">Belongs to the shikimate kinase family.</text>
</comment>
<dbReference type="Gene3D" id="3.40.50.300">
    <property type="entry name" value="P-loop containing nucleotide triphosphate hydrolases"/>
    <property type="match status" value="1"/>
</dbReference>
<comment type="caution">
    <text evidence="7">Lacks conserved residue(s) required for the propagation of feature annotation.</text>
</comment>
<dbReference type="EC" id="2.7.1.71" evidence="7"/>
<keyword evidence="1 7" id="KW-0028">Amino-acid biosynthesis</keyword>
<dbReference type="GO" id="GO:0000287">
    <property type="term" value="F:magnesium ion binding"/>
    <property type="evidence" value="ECO:0007669"/>
    <property type="project" value="UniProtKB-UniRule"/>
</dbReference>
<accession>A0A1G7A642</accession>
<evidence type="ECO:0000256" key="3">
    <source>
        <dbReference type="ARBA" id="ARBA00022741"/>
    </source>
</evidence>
<name>A0A1G7A642_9BACT</name>
<dbReference type="GO" id="GO:0005829">
    <property type="term" value="C:cytosol"/>
    <property type="evidence" value="ECO:0007669"/>
    <property type="project" value="TreeGrafter"/>
</dbReference>
<dbReference type="PANTHER" id="PTHR21087">
    <property type="entry name" value="SHIKIMATE KINASE"/>
    <property type="match status" value="1"/>
</dbReference>
<organism evidence="8 9">
    <name type="scientific">Desulfuromonas thiophila</name>
    <dbReference type="NCBI Taxonomy" id="57664"/>
    <lineage>
        <taxon>Bacteria</taxon>
        <taxon>Pseudomonadati</taxon>
        <taxon>Thermodesulfobacteriota</taxon>
        <taxon>Desulfuromonadia</taxon>
        <taxon>Desulfuromonadales</taxon>
        <taxon>Desulfuromonadaceae</taxon>
        <taxon>Desulfuromonas</taxon>
    </lineage>
</organism>
<comment type="subcellular location">
    <subcellularLocation>
        <location evidence="7">Cytoplasm</location>
    </subcellularLocation>
</comment>
<dbReference type="CDD" id="cd00464">
    <property type="entry name" value="SK"/>
    <property type="match status" value="1"/>
</dbReference>
<evidence type="ECO:0000256" key="4">
    <source>
        <dbReference type="ARBA" id="ARBA00022777"/>
    </source>
</evidence>
<dbReference type="PRINTS" id="PR01100">
    <property type="entry name" value="SHIKIMTKNASE"/>
</dbReference>
<evidence type="ECO:0000256" key="6">
    <source>
        <dbReference type="ARBA" id="ARBA00023141"/>
    </source>
</evidence>
<keyword evidence="5 7" id="KW-0067">ATP-binding</keyword>
<reference evidence="9" key="1">
    <citation type="submission" date="2016-10" db="EMBL/GenBank/DDBJ databases">
        <authorList>
            <person name="Varghese N."/>
            <person name="Submissions S."/>
        </authorList>
    </citation>
    <scope>NUCLEOTIDE SEQUENCE [LARGE SCALE GENOMIC DNA]</scope>
    <source>
        <strain evidence="9">DSM 8987</strain>
    </source>
</reference>
<protein>
    <recommendedName>
        <fullName evidence="7">Shikimate kinase</fullName>
        <shortName evidence="7">SK</shortName>
        <ecNumber evidence="7">2.7.1.71</ecNumber>
    </recommendedName>
</protein>
<comment type="function">
    <text evidence="7">Catalyzes the specific phosphorylation of the 3-hydroxyl group of shikimic acid using ATP as a cosubstrate.</text>
</comment>
<dbReference type="STRING" id="57664.SAMN05661003_103258"/>
<evidence type="ECO:0000256" key="1">
    <source>
        <dbReference type="ARBA" id="ARBA00022605"/>
    </source>
</evidence>
<dbReference type="GO" id="GO:0008652">
    <property type="term" value="P:amino acid biosynthetic process"/>
    <property type="evidence" value="ECO:0007669"/>
    <property type="project" value="UniProtKB-KW"/>
</dbReference>
<evidence type="ECO:0000313" key="8">
    <source>
        <dbReference type="EMBL" id="SDE09525.1"/>
    </source>
</evidence>
<dbReference type="InterPro" id="IPR000623">
    <property type="entry name" value="Shikimate_kinase/TSH1"/>
</dbReference>
<dbReference type="SUPFAM" id="SSF52540">
    <property type="entry name" value="P-loop containing nucleoside triphosphate hydrolases"/>
    <property type="match status" value="1"/>
</dbReference>
<keyword evidence="2 7" id="KW-0808">Transferase</keyword>
<feature type="binding site" evidence="7">
    <location>
        <begin position="16"/>
        <end position="21"/>
    </location>
    <ligand>
        <name>ATP</name>
        <dbReference type="ChEBI" id="CHEBI:30616"/>
    </ligand>
</feature>
<dbReference type="HAMAP" id="MF_00109">
    <property type="entry name" value="Shikimate_kinase"/>
    <property type="match status" value="1"/>
</dbReference>
<dbReference type="InterPro" id="IPR027417">
    <property type="entry name" value="P-loop_NTPase"/>
</dbReference>
<dbReference type="Proteomes" id="UP000243205">
    <property type="component" value="Unassembled WGS sequence"/>
</dbReference>
<comment type="pathway">
    <text evidence="7">Metabolic intermediate biosynthesis; chorismate biosynthesis; chorismate from D-erythrose 4-phosphate and phosphoenolpyruvate: step 5/7.</text>
</comment>
<dbReference type="GO" id="GO:0009423">
    <property type="term" value="P:chorismate biosynthetic process"/>
    <property type="evidence" value="ECO:0007669"/>
    <property type="project" value="UniProtKB-UniRule"/>
</dbReference>